<reference evidence="1" key="2">
    <citation type="journal article" date="2007" name="Science">
        <title>Draft genome sequence of the sexually transmitted pathogen Trichomonas vaginalis.</title>
        <authorList>
            <person name="Carlton J.M."/>
            <person name="Hirt R.P."/>
            <person name="Silva J.C."/>
            <person name="Delcher A.L."/>
            <person name="Schatz M."/>
            <person name="Zhao Q."/>
            <person name="Wortman J.R."/>
            <person name="Bidwell S.L."/>
            <person name="Alsmark U.C.M."/>
            <person name="Besteiro S."/>
            <person name="Sicheritz-Ponten T."/>
            <person name="Noel C.J."/>
            <person name="Dacks J.B."/>
            <person name="Foster P.G."/>
            <person name="Simillion C."/>
            <person name="Van de Peer Y."/>
            <person name="Miranda-Saavedra D."/>
            <person name="Barton G.J."/>
            <person name="Westrop G.D."/>
            <person name="Mueller S."/>
            <person name="Dessi D."/>
            <person name="Fiori P.L."/>
            <person name="Ren Q."/>
            <person name="Paulsen I."/>
            <person name="Zhang H."/>
            <person name="Bastida-Corcuera F.D."/>
            <person name="Simoes-Barbosa A."/>
            <person name="Brown M.T."/>
            <person name="Hayes R.D."/>
            <person name="Mukherjee M."/>
            <person name="Okumura C.Y."/>
            <person name="Schneider R."/>
            <person name="Smith A.J."/>
            <person name="Vanacova S."/>
            <person name="Villalvazo M."/>
            <person name="Haas B.J."/>
            <person name="Pertea M."/>
            <person name="Feldblyum T.V."/>
            <person name="Utterback T.R."/>
            <person name="Shu C.L."/>
            <person name="Osoegawa K."/>
            <person name="de Jong P.J."/>
            <person name="Hrdy I."/>
            <person name="Horvathova L."/>
            <person name="Zubacova Z."/>
            <person name="Dolezal P."/>
            <person name="Malik S.B."/>
            <person name="Logsdon J.M. Jr."/>
            <person name="Henze K."/>
            <person name="Gupta A."/>
            <person name="Wang C.C."/>
            <person name="Dunne R.L."/>
            <person name="Upcroft J.A."/>
            <person name="Upcroft P."/>
            <person name="White O."/>
            <person name="Salzberg S.L."/>
            <person name="Tang P."/>
            <person name="Chiu C.-H."/>
            <person name="Lee Y.-S."/>
            <person name="Embley T.M."/>
            <person name="Coombs G.H."/>
            <person name="Mottram J.C."/>
            <person name="Tachezy J."/>
            <person name="Fraser-Liggett C.M."/>
            <person name="Johnson P.J."/>
        </authorList>
    </citation>
    <scope>NUCLEOTIDE SEQUENCE [LARGE SCALE GENOMIC DNA]</scope>
    <source>
        <strain evidence="1">G3</strain>
    </source>
</reference>
<reference evidence="1" key="1">
    <citation type="submission" date="2006-10" db="EMBL/GenBank/DDBJ databases">
        <authorList>
            <person name="Amadeo P."/>
            <person name="Zhao Q."/>
            <person name="Wortman J."/>
            <person name="Fraser-Liggett C."/>
            <person name="Carlton J."/>
        </authorList>
    </citation>
    <scope>NUCLEOTIDE SEQUENCE</scope>
    <source>
        <strain evidence="1">G3</strain>
    </source>
</reference>
<proteinExistence type="predicted"/>
<dbReference type="KEGG" id="tva:4743165"/>
<dbReference type="VEuPathDB" id="TrichDB:TVAG_181180"/>
<dbReference type="EMBL" id="DS114911">
    <property type="protein sequence ID" value="EAX85524.1"/>
    <property type="molecule type" value="Genomic_DNA"/>
</dbReference>
<accession>A2GBE3</accession>
<evidence type="ECO:0008006" key="3">
    <source>
        <dbReference type="Google" id="ProtNLM"/>
    </source>
</evidence>
<gene>
    <name evidence="1" type="ORF">TVAG_181180</name>
</gene>
<dbReference type="InterPro" id="IPR008979">
    <property type="entry name" value="Galactose-bd-like_sf"/>
</dbReference>
<evidence type="ECO:0000313" key="1">
    <source>
        <dbReference type="EMBL" id="EAX85524.1"/>
    </source>
</evidence>
<dbReference type="AlphaFoldDB" id="A2GBE3"/>
<protein>
    <recommendedName>
        <fullName evidence="3">F5/8 type C domain containing protein</fullName>
    </recommendedName>
</protein>
<dbReference type="SMR" id="A2GBE3"/>
<organism evidence="1 2">
    <name type="scientific">Trichomonas vaginalis (strain ATCC PRA-98 / G3)</name>
    <dbReference type="NCBI Taxonomy" id="412133"/>
    <lineage>
        <taxon>Eukaryota</taxon>
        <taxon>Metamonada</taxon>
        <taxon>Parabasalia</taxon>
        <taxon>Trichomonadida</taxon>
        <taxon>Trichomonadidae</taxon>
        <taxon>Trichomonas</taxon>
    </lineage>
</organism>
<keyword evidence="2" id="KW-1185">Reference proteome</keyword>
<dbReference type="RefSeq" id="XP_001298454.1">
    <property type="nucleotide sequence ID" value="XM_001298453.1"/>
</dbReference>
<dbReference type="InParanoid" id="A2GBE3"/>
<dbReference type="SUPFAM" id="SSF49785">
    <property type="entry name" value="Galactose-binding domain-like"/>
    <property type="match status" value="1"/>
</dbReference>
<name>A2GBE3_TRIV3</name>
<dbReference type="Gene3D" id="2.60.120.260">
    <property type="entry name" value="Galactose-binding domain-like"/>
    <property type="match status" value="1"/>
</dbReference>
<evidence type="ECO:0000313" key="2">
    <source>
        <dbReference type="Proteomes" id="UP000001542"/>
    </source>
</evidence>
<dbReference type="Proteomes" id="UP000001542">
    <property type="component" value="Unassembled WGS sequence"/>
</dbReference>
<sequence>MLFFLCENLLSDSNAILKKAYKNRLIEFYVSGSSSQYINGSRQLTKPEYAFDQIDKEYDWCSNCGKHKEDHPWIIFNLKNKMFEFNGYYIKSGCCSGTDCCCCYDEVHYCCECCLFSWSLQISNDNSTWKTVHKVKRDYEMRRCRDKTYKFSETHRAKFIRLIQDEACYDDPPCIAINKIDFIGQIYEDGVPLDDYGMDNEDEDVSIIGHISKSKL</sequence>
<dbReference type="VEuPathDB" id="TrichDB:TVAGG3_0427260"/>